<name>A0ABP7X2I4_9SPHI</name>
<gene>
    <name evidence="1" type="ORF">GCM10022392_29560</name>
</gene>
<dbReference type="Proteomes" id="UP001500841">
    <property type="component" value="Unassembled WGS sequence"/>
</dbReference>
<dbReference type="PROSITE" id="PS51257">
    <property type="entry name" value="PROKAR_LIPOPROTEIN"/>
    <property type="match status" value="1"/>
</dbReference>
<evidence type="ECO:0008006" key="3">
    <source>
        <dbReference type="Google" id="ProtNLM"/>
    </source>
</evidence>
<sequence length="152" mass="17744">MIKIDMRPLAILFILILTCGCGDFKTEHIDPVKIKVTNVQRCLDSIYKEYNGWAHIGYKIVLVKDVQNTQGFDSLHIGPNKIHLEVLPKGLNLYRTDPNINHTVYMRIFYKSISETRVNVKIEIFHSYADWEFNLEKRDDFWIIKKVSSGIS</sequence>
<accession>A0ABP7X2I4</accession>
<dbReference type="EMBL" id="BAABCV010000011">
    <property type="protein sequence ID" value="GAA4102550.1"/>
    <property type="molecule type" value="Genomic_DNA"/>
</dbReference>
<keyword evidence="2" id="KW-1185">Reference proteome</keyword>
<reference evidence="2" key="1">
    <citation type="journal article" date="2019" name="Int. J. Syst. Evol. Microbiol.">
        <title>The Global Catalogue of Microorganisms (GCM) 10K type strain sequencing project: providing services to taxonomists for standard genome sequencing and annotation.</title>
        <authorList>
            <consortium name="The Broad Institute Genomics Platform"/>
            <consortium name="The Broad Institute Genome Sequencing Center for Infectious Disease"/>
            <person name="Wu L."/>
            <person name="Ma J."/>
        </authorList>
    </citation>
    <scope>NUCLEOTIDE SEQUENCE [LARGE SCALE GENOMIC DNA]</scope>
    <source>
        <strain evidence="2">JCM 17085</strain>
    </source>
</reference>
<comment type="caution">
    <text evidence="1">The sequence shown here is derived from an EMBL/GenBank/DDBJ whole genome shotgun (WGS) entry which is preliminary data.</text>
</comment>
<proteinExistence type="predicted"/>
<organism evidence="1 2">
    <name type="scientific">Mucilaginibacter panaciglaebae</name>
    <dbReference type="NCBI Taxonomy" id="502331"/>
    <lineage>
        <taxon>Bacteria</taxon>
        <taxon>Pseudomonadati</taxon>
        <taxon>Bacteroidota</taxon>
        <taxon>Sphingobacteriia</taxon>
        <taxon>Sphingobacteriales</taxon>
        <taxon>Sphingobacteriaceae</taxon>
        <taxon>Mucilaginibacter</taxon>
    </lineage>
</organism>
<evidence type="ECO:0000313" key="2">
    <source>
        <dbReference type="Proteomes" id="UP001500841"/>
    </source>
</evidence>
<protein>
    <recommendedName>
        <fullName evidence="3">Lipoprotein</fullName>
    </recommendedName>
</protein>
<evidence type="ECO:0000313" key="1">
    <source>
        <dbReference type="EMBL" id="GAA4102550.1"/>
    </source>
</evidence>